<gene>
    <name evidence="1" type="ORF">5_71</name>
</gene>
<dbReference type="Pfam" id="PF19063">
    <property type="entry name" value="DUF5759"/>
    <property type="match status" value="1"/>
</dbReference>
<sequence length="140" mass="16665">MSMINITELHKINEERQKFRISVYDKVLTKCHERIKFVSKTPQGSNFCFYVVPNIVYGVPIYNVNACVVYIVSALIKNGFYVAYTHPNLLYISWYNKQNTIEYKKKKEEKKPEVEYKKVENFKPKNNFIYDVSSLDFLKK</sequence>
<name>A0A5B8IQM6_9VIRU</name>
<protein>
    <submittedName>
        <fullName evidence="1">Uncharacterized protein</fullName>
    </submittedName>
</protein>
<organism evidence="1">
    <name type="scientific">Mimiviridae sp. ChoanoV1</name>
    <dbReference type="NCBI Taxonomy" id="2596887"/>
    <lineage>
        <taxon>Viruses</taxon>
        <taxon>Varidnaviria</taxon>
        <taxon>Bamfordvirae</taxon>
        <taxon>Nucleocytoviricota</taxon>
        <taxon>Megaviricetes</taxon>
        <taxon>Imitervirales</taxon>
        <taxon>Schizomimiviridae</taxon>
    </lineage>
</organism>
<accession>A0A5B8IQM6</accession>
<dbReference type="EMBL" id="MK250089">
    <property type="protein sequence ID" value="QDY52274.1"/>
    <property type="molecule type" value="Genomic_DNA"/>
</dbReference>
<dbReference type="InterPro" id="IPR043977">
    <property type="entry name" value="DUF5759"/>
</dbReference>
<proteinExistence type="predicted"/>
<evidence type="ECO:0000313" key="1">
    <source>
        <dbReference type="EMBL" id="QDY52274.1"/>
    </source>
</evidence>
<reference evidence="1" key="1">
    <citation type="submission" date="2018-11" db="EMBL/GenBank/DDBJ databases">
        <title>A distinct lineage of giant viruses engineers rhodopsin photosystems in predatory marine eukaryotes.</title>
        <authorList>
            <person name="Needham D.M."/>
            <person name="Yoshizawa S."/>
            <person name="Hosaka T."/>
            <person name="Poirier C."/>
            <person name="Choi C.-J."/>
            <person name="Hehenberger E."/>
            <person name="Irwin N.A.T."/>
            <person name="Wilken S."/>
            <person name="Yung C.-M."/>
            <person name="Bachy C."/>
            <person name="Kurihara R."/>
            <person name="Nakajima Y."/>
            <person name="Kojima K."/>
            <person name="Kimura-Someya T."/>
            <person name="Leonard G."/>
            <person name="Malmstrom R.R."/>
            <person name="Mende D."/>
            <person name="Olson D.K."/>
            <person name="Sudo Y."/>
            <person name="Sudek S."/>
            <person name="Richards T.A."/>
            <person name="DeLong E.F."/>
            <person name="Keeling P.J."/>
            <person name="Santoro A.E."/>
            <person name="Shirouzu M."/>
            <person name="Iwasaki W."/>
            <person name="Worden A.Z."/>
        </authorList>
    </citation>
    <scope>NUCLEOTIDE SEQUENCE</scope>
</reference>